<name>A0ABT6Y8X2_9BACT</name>
<evidence type="ECO:0000256" key="1">
    <source>
        <dbReference type="PROSITE-ProRule" id="PRU00169"/>
    </source>
</evidence>
<gene>
    <name evidence="4" type="ORF">QM524_12310</name>
</gene>
<sequence length="239" mass="27565">MKKLIRNRQPVKVLVIEEDPSSLEIIKTLLNQNDFELLAIAPAIGEIDLLLETFQPNIILVALELNSLGIFDFIATPQYLSTPFIGMSHSLDDEMFDRCLEHGKCLLLGKPINRYAFLSSINLLLRIYPPVQHKYVEVIDKNQQVLKIHLADIVYVEAEGNYTFIHTIQNKVYARKKPLKNLKEELDEKFIQINKSHLINIDFIQRLELGKRLLVLNNKEIKIGRSFRSDLDAFICPLS</sequence>
<dbReference type="InterPro" id="IPR011006">
    <property type="entry name" value="CheY-like_superfamily"/>
</dbReference>
<reference evidence="4 5" key="1">
    <citation type="submission" date="2023-05" db="EMBL/GenBank/DDBJ databases">
        <title>Novel species of genus Flectobacillus isolated from stream in China.</title>
        <authorList>
            <person name="Lu H."/>
        </authorList>
    </citation>
    <scope>NUCLEOTIDE SEQUENCE [LARGE SCALE GENOMIC DNA]</scope>
    <source>
        <strain evidence="4 5">KCTC 42575</strain>
    </source>
</reference>
<feature type="domain" description="HTH LytTR-type" evidence="3">
    <location>
        <begin position="141"/>
        <end position="228"/>
    </location>
</feature>
<evidence type="ECO:0000313" key="4">
    <source>
        <dbReference type="EMBL" id="MDI9859995.1"/>
    </source>
</evidence>
<evidence type="ECO:0000313" key="5">
    <source>
        <dbReference type="Proteomes" id="UP001236507"/>
    </source>
</evidence>
<dbReference type="SMART" id="SM00850">
    <property type="entry name" value="LytTR"/>
    <property type="match status" value="1"/>
</dbReference>
<dbReference type="PROSITE" id="PS50110">
    <property type="entry name" value="RESPONSE_REGULATORY"/>
    <property type="match status" value="1"/>
</dbReference>
<dbReference type="EMBL" id="JASHIF010000009">
    <property type="protein sequence ID" value="MDI9859995.1"/>
    <property type="molecule type" value="Genomic_DNA"/>
</dbReference>
<dbReference type="PANTHER" id="PTHR37299">
    <property type="entry name" value="TRANSCRIPTIONAL REGULATOR-RELATED"/>
    <property type="match status" value="1"/>
</dbReference>
<dbReference type="PROSITE" id="PS50930">
    <property type="entry name" value="HTH_LYTTR"/>
    <property type="match status" value="1"/>
</dbReference>
<evidence type="ECO:0000259" key="3">
    <source>
        <dbReference type="PROSITE" id="PS50930"/>
    </source>
</evidence>
<dbReference type="SUPFAM" id="SSF52172">
    <property type="entry name" value="CheY-like"/>
    <property type="match status" value="1"/>
</dbReference>
<comment type="caution">
    <text evidence="1">Lacks conserved residue(s) required for the propagation of feature annotation.</text>
</comment>
<dbReference type="Gene3D" id="2.40.50.1020">
    <property type="entry name" value="LytTr DNA-binding domain"/>
    <property type="match status" value="1"/>
</dbReference>
<dbReference type="InterPro" id="IPR007492">
    <property type="entry name" value="LytTR_DNA-bd_dom"/>
</dbReference>
<keyword evidence="5" id="KW-1185">Reference proteome</keyword>
<dbReference type="Pfam" id="PF04397">
    <property type="entry name" value="LytTR"/>
    <property type="match status" value="1"/>
</dbReference>
<comment type="caution">
    <text evidence="4">The sequence shown here is derived from an EMBL/GenBank/DDBJ whole genome shotgun (WGS) entry which is preliminary data.</text>
</comment>
<dbReference type="Gene3D" id="3.40.50.2300">
    <property type="match status" value="1"/>
</dbReference>
<dbReference type="InterPro" id="IPR046947">
    <property type="entry name" value="LytR-like"/>
</dbReference>
<dbReference type="InterPro" id="IPR001789">
    <property type="entry name" value="Sig_transdc_resp-reg_receiver"/>
</dbReference>
<protein>
    <submittedName>
        <fullName evidence="4">LytTR family transcriptional regulator DNA-binding domain-containing protein</fullName>
    </submittedName>
</protein>
<dbReference type="GO" id="GO:0003677">
    <property type="term" value="F:DNA binding"/>
    <property type="evidence" value="ECO:0007669"/>
    <property type="project" value="UniProtKB-KW"/>
</dbReference>
<keyword evidence="4" id="KW-0238">DNA-binding</keyword>
<proteinExistence type="predicted"/>
<evidence type="ECO:0000259" key="2">
    <source>
        <dbReference type="PROSITE" id="PS50110"/>
    </source>
</evidence>
<dbReference type="RefSeq" id="WP_283344826.1">
    <property type="nucleotide sequence ID" value="NZ_JASHIF010000009.1"/>
</dbReference>
<dbReference type="Proteomes" id="UP001236507">
    <property type="component" value="Unassembled WGS sequence"/>
</dbReference>
<feature type="domain" description="Response regulatory" evidence="2">
    <location>
        <begin position="12"/>
        <end position="125"/>
    </location>
</feature>
<accession>A0ABT6Y8X2</accession>
<organism evidence="4 5">
    <name type="scientific">Flectobacillus roseus</name>
    <dbReference type="NCBI Taxonomy" id="502259"/>
    <lineage>
        <taxon>Bacteria</taxon>
        <taxon>Pseudomonadati</taxon>
        <taxon>Bacteroidota</taxon>
        <taxon>Cytophagia</taxon>
        <taxon>Cytophagales</taxon>
        <taxon>Flectobacillaceae</taxon>
        <taxon>Flectobacillus</taxon>
    </lineage>
</organism>
<dbReference type="PANTHER" id="PTHR37299:SF1">
    <property type="entry name" value="STAGE 0 SPORULATION PROTEIN A HOMOLOG"/>
    <property type="match status" value="1"/>
</dbReference>